<dbReference type="RefSeq" id="WP_015723219.1">
    <property type="nucleotide sequence ID" value="NC_014972.1"/>
</dbReference>
<dbReference type="Gene3D" id="3.10.580.10">
    <property type="entry name" value="CBS-domain"/>
    <property type="match status" value="1"/>
</dbReference>
<reference evidence="3 4" key="1">
    <citation type="journal article" date="2011" name="Stand. Genomic Sci.">
        <title>Complete genome sequence of Desulfobulbus propionicus type strain (1pr3).</title>
        <authorList>
            <person name="Pagani I."/>
            <person name="Lapidus A."/>
            <person name="Nolan M."/>
            <person name="Lucas S."/>
            <person name="Hammon N."/>
            <person name="Deshpande S."/>
            <person name="Cheng J.F."/>
            <person name="Chertkov O."/>
            <person name="Davenport K."/>
            <person name="Tapia R."/>
            <person name="Han C."/>
            <person name="Goodwin L."/>
            <person name="Pitluck S."/>
            <person name="Liolios K."/>
            <person name="Mavromatis K."/>
            <person name="Ivanova N."/>
            <person name="Mikhailova N."/>
            <person name="Pati A."/>
            <person name="Chen A."/>
            <person name="Palaniappan K."/>
            <person name="Land M."/>
            <person name="Hauser L."/>
            <person name="Chang Y.J."/>
            <person name="Jeffries C.D."/>
            <person name="Detter J.C."/>
            <person name="Brambilla E."/>
            <person name="Kannan K.P."/>
            <person name="Djao O.D."/>
            <person name="Rohde M."/>
            <person name="Pukall R."/>
            <person name="Spring S."/>
            <person name="Goker M."/>
            <person name="Sikorski J."/>
            <person name="Woyke T."/>
            <person name="Bristow J."/>
            <person name="Eisen J.A."/>
            <person name="Markowitz V."/>
            <person name="Hugenholtz P."/>
            <person name="Kyrpides N.C."/>
            <person name="Klenk H.P."/>
        </authorList>
    </citation>
    <scope>NUCLEOTIDE SEQUENCE [LARGE SCALE GENOMIC DNA]</scope>
    <source>
        <strain evidence="4">ATCC 33891 / DSM 2032 / 1pr3</strain>
    </source>
</reference>
<keyword evidence="4" id="KW-1185">Reference proteome</keyword>
<feature type="domain" description="CBS" evidence="2">
    <location>
        <begin position="119"/>
        <end position="174"/>
    </location>
</feature>
<dbReference type="AlphaFoldDB" id="A0A7U4DN42"/>
<dbReference type="InterPro" id="IPR000644">
    <property type="entry name" value="CBS_dom"/>
</dbReference>
<evidence type="ECO:0000256" key="1">
    <source>
        <dbReference type="PROSITE-ProRule" id="PRU00703"/>
    </source>
</evidence>
<proteinExistence type="predicted"/>
<dbReference type="PROSITE" id="PS51371">
    <property type="entry name" value="CBS"/>
    <property type="match status" value="1"/>
</dbReference>
<gene>
    <name evidence="3" type="ordered locus">Despr_0492</name>
</gene>
<sequence>MSNPMPVVKDLIIPLDVFPHLSSEASVHEAVAQLFSHTVNGSGKLLYDELLVVNSQNQYVGRLTIRGILTCYFPTLFDGGQKPIFAGKQEKFTDLAILLEDSFQTECKRQGALPVSQYMVPPLKSIKADMHPLHAAEIMMTENQNCLPVVDGGQLIGVVRLIDLFRTLASSCSL</sequence>
<evidence type="ECO:0000313" key="4">
    <source>
        <dbReference type="Proteomes" id="UP000006365"/>
    </source>
</evidence>
<dbReference type="CDD" id="cd02205">
    <property type="entry name" value="CBS_pair_SF"/>
    <property type="match status" value="1"/>
</dbReference>
<organism evidence="3 4">
    <name type="scientific">Desulfobulbus propionicus (strain ATCC 33891 / DSM 2032 / VKM B-1956 / 1pr3)</name>
    <dbReference type="NCBI Taxonomy" id="577650"/>
    <lineage>
        <taxon>Bacteria</taxon>
        <taxon>Pseudomonadati</taxon>
        <taxon>Thermodesulfobacteriota</taxon>
        <taxon>Desulfobulbia</taxon>
        <taxon>Desulfobulbales</taxon>
        <taxon>Desulfobulbaceae</taxon>
        <taxon>Desulfobulbus</taxon>
    </lineage>
</organism>
<dbReference type="KEGG" id="dpr:Despr_0492"/>
<evidence type="ECO:0000313" key="3">
    <source>
        <dbReference type="EMBL" id="ADW16672.1"/>
    </source>
</evidence>
<keyword evidence="1" id="KW-0129">CBS domain</keyword>
<dbReference type="InterPro" id="IPR046342">
    <property type="entry name" value="CBS_dom_sf"/>
</dbReference>
<accession>A0A7U4DN42</accession>
<dbReference type="SUPFAM" id="SSF54631">
    <property type="entry name" value="CBS-domain pair"/>
    <property type="match status" value="1"/>
</dbReference>
<evidence type="ECO:0000259" key="2">
    <source>
        <dbReference type="PROSITE" id="PS51371"/>
    </source>
</evidence>
<dbReference type="EMBL" id="CP002364">
    <property type="protein sequence ID" value="ADW16672.1"/>
    <property type="molecule type" value="Genomic_DNA"/>
</dbReference>
<name>A0A7U4DN42_DESPD</name>
<protein>
    <submittedName>
        <fullName evidence="3">CBS domain containing protein</fullName>
    </submittedName>
</protein>
<dbReference type="Proteomes" id="UP000006365">
    <property type="component" value="Chromosome"/>
</dbReference>
<dbReference type="Pfam" id="PF00571">
    <property type="entry name" value="CBS"/>
    <property type="match status" value="1"/>
</dbReference>
<dbReference type="SMART" id="SM00116">
    <property type="entry name" value="CBS"/>
    <property type="match status" value="1"/>
</dbReference>